<accession>A0A2P6FDN1</accession>
<dbReference type="EMBL" id="JTLV02000001">
    <property type="protein sequence ID" value="PQM31570.1"/>
    <property type="molecule type" value="Genomic_DNA"/>
</dbReference>
<protein>
    <submittedName>
        <fullName evidence="1">Phenyllactate dehydrogenase</fullName>
        <ecNumber evidence="1">1.1.1.-</ecNumber>
    </submittedName>
</protein>
<organism evidence="1 2">
    <name type="scientific">Spiroplasma poulsonii</name>
    <dbReference type="NCBI Taxonomy" id="2138"/>
    <lineage>
        <taxon>Bacteria</taxon>
        <taxon>Bacillati</taxon>
        <taxon>Mycoplasmatota</taxon>
        <taxon>Mollicutes</taxon>
        <taxon>Entomoplasmatales</taxon>
        <taxon>Spiroplasmataceae</taxon>
        <taxon>Spiroplasma</taxon>
    </lineage>
</organism>
<proteinExistence type="predicted"/>
<dbReference type="AlphaFoldDB" id="A0A2P6FDN1"/>
<comment type="caution">
    <text evidence="1">The sequence shown here is derived from an EMBL/GenBank/DDBJ whole genome shotgun (WGS) entry which is preliminary data.</text>
</comment>
<sequence length="54" mass="6167">MPDDITNKLLTLYPRVIITPHVGSYTDEAVKNMIETTYENLKEILTTGETKNKI</sequence>
<keyword evidence="1" id="KW-0560">Oxidoreductase</keyword>
<dbReference type="EC" id="1.1.1.-" evidence="1"/>
<evidence type="ECO:0000313" key="2">
    <source>
        <dbReference type="Proteomes" id="UP000031565"/>
    </source>
</evidence>
<dbReference type="Proteomes" id="UP000031565">
    <property type="component" value="Unassembled WGS sequence"/>
</dbReference>
<keyword evidence="2" id="KW-1185">Reference proteome</keyword>
<dbReference type="GO" id="GO:0016491">
    <property type="term" value="F:oxidoreductase activity"/>
    <property type="evidence" value="ECO:0007669"/>
    <property type="project" value="UniProtKB-KW"/>
</dbReference>
<reference evidence="1 2" key="1">
    <citation type="journal article" date="2015" name="MBio">
        <title>Genome sequence of the Drosophila melanogaster male-killing Spiroplasma strain MSRO endosymbiont.</title>
        <authorList>
            <person name="Paredes J.C."/>
            <person name="Herren J.K."/>
            <person name="Schupfer F."/>
            <person name="Marin R."/>
            <person name="Claverol S."/>
            <person name="Kuo C.H."/>
            <person name="Lemaitre B."/>
            <person name="Beven L."/>
        </authorList>
    </citation>
    <scope>NUCLEOTIDE SEQUENCE [LARGE SCALE GENOMIC DNA]</scope>
    <source>
        <strain evidence="1 2">MSRO</strain>
    </source>
</reference>
<dbReference type="Gene3D" id="3.40.50.720">
    <property type="entry name" value="NAD(P)-binding Rossmann-like Domain"/>
    <property type="match status" value="2"/>
</dbReference>
<evidence type="ECO:0000313" key="1">
    <source>
        <dbReference type="EMBL" id="PQM31570.1"/>
    </source>
</evidence>
<name>A0A2P6FDN1_9MOLU</name>
<gene>
    <name evidence="1" type="primary">fldH_1</name>
    <name evidence="1" type="ORF">SMSRO_SF014070</name>
</gene>